<feature type="compositionally biased region" description="Basic and acidic residues" evidence="1">
    <location>
        <begin position="223"/>
        <end position="234"/>
    </location>
</feature>
<reference evidence="2" key="1">
    <citation type="submission" date="2020-02" db="EMBL/GenBank/DDBJ databases">
        <authorList>
            <person name="Palmer J.M."/>
        </authorList>
    </citation>
    <scope>NUCLEOTIDE SEQUENCE</scope>
    <source>
        <strain evidence="2">EPUS1.4</strain>
        <tissue evidence="2">Thallus</tissue>
    </source>
</reference>
<organism evidence="2 3">
    <name type="scientific">Endocarpon pusillum</name>
    <dbReference type="NCBI Taxonomy" id="364733"/>
    <lineage>
        <taxon>Eukaryota</taxon>
        <taxon>Fungi</taxon>
        <taxon>Dikarya</taxon>
        <taxon>Ascomycota</taxon>
        <taxon>Pezizomycotina</taxon>
        <taxon>Eurotiomycetes</taxon>
        <taxon>Chaetothyriomycetidae</taxon>
        <taxon>Verrucariales</taxon>
        <taxon>Verrucariaceae</taxon>
        <taxon>Endocarpon</taxon>
    </lineage>
</organism>
<keyword evidence="3" id="KW-1185">Reference proteome</keyword>
<comment type="caution">
    <text evidence="2">The sequence shown here is derived from an EMBL/GenBank/DDBJ whole genome shotgun (WGS) entry which is preliminary data.</text>
</comment>
<protein>
    <submittedName>
        <fullName evidence="2">Uncharacterized protein</fullName>
    </submittedName>
</protein>
<feature type="compositionally biased region" description="Low complexity" evidence="1">
    <location>
        <begin position="201"/>
        <end position="211"/>
    </location>
</feature>
<evidence type="ECO:0000256" key="1">
    <source>
        <dbReference type="SAM" id="MobiDB-lite"/>
    </source>
</evidence>
<feature type="compositionally biased region" description="Basic and acidic residues" evidence="1">
    <location>
        <begin position="247"/>
        <end position="256"/>
    </location>
</feature>
<sequence>MLLMTHRRTSCALVFTKFRTSKNLAMSSSAEPKPGNNMATLRQRKMPQVRANIPLIFFPFGGWKHALAAGLALAIEAGIIVSVLPKYAAICEVTELLLQASPPMVLATTNANKMRILYEHCDFKLIKQKIFYQRLPTEPSLPNLFSSRLYVCLHHRGMSIQITAFSEAHLCAQRQKASNFPRNTLRTLKPPRHNMAKSSTKGNGKNKAAKALLDPPVQVKQPGKAEVKPKEEKMVYTGPQTRSRTKAAIDAELEQK</sequence>
<evidence type="ECO:0000313" key="2">
    <source>
        <dbReference type="EMBL" id="KAF7502812.1"/>
    </source>
</evidence>
<accession>A0A8H7DYL3</accession>
<dbReference type="EMBL" id="JAACFV010000217">
    <property type="protein sequence ID" value="KAF7502812.1"/>
    <property type="molecule type" value="Genomic_DNA"/>
</dbReference>
<dbReference type="Proteomes" id="UP000606974">
    <property type="component" value="Unassembled WGS sequence"/>
</dbReference>
<name>A0A8H7DYL3_9EURO</name>
<proteinExistence type="predicted"/>
<evidence type="ECO:0000313" key="3">
    <source>
        <dbReference type="Proteomes" id="UP000606974"/>
    </source>
</evidence>
<feature type="region of interest" description="Disordered" evidence="1">
    <location>
        <begin position="189"/>
        <end position="256"/>
    </location>
</feature>
<dbReference type="OrthoDB" id="10619324at2759"/>
<gene>
    <name evidence="2" type="ORF">GJ744_005025</name>
</gene>
<dbReference type="AlphaFoldDB" id="A0A8H7DYL3"/>